<evidence type="ECO:0000313" key="2">
    <source>
        <dbReference type="EMBL" id="OFD70286.1"/>
    </source>
</evidence>
<evidence type="ECO:0000313" key="3">
    <source>
        <dbReference type="Proteomes" id="UP000175706"/>
    </source>
</evidence>
<feature type="domain" description="N(4)-bis(aminopropyl)spermidine synthase C-terminal" evidence="1">
    <location>
        <begin position="124"/>
        <end position="288"/>
    </location>
</feature>
<comment type="caution">
    <text evidence="2">The sequence shown here is derived from an EMBL/GenBank/DDBJ whole genome shotgun (WGS) entry which is preliminary data.</text>
</comment>
<dbReference type="Pfam" id="PF01861">
    <property type="entry name" value="BpsA_C"/>
    <property type="match status" value="1"/>
</dbReference>
<protein>
    <recommendedName>
        <fullName evidence="1">N(4)-bis(aminopropyl)spermidine synthase C-terminal domain-containing protein</fullName>
    </recommendedName>
</protein>
<evidence type="ECO:0000259" key="1">
    <source>
        <dbReference type="Pfam" id="PF01861"/>
    </source>
</evidence>
<dbReference type="PATRIC" id="fig|86662.25.peg.5874"/>
<name>A0A1E8AYL3_BACMY</name>
<dbReference type="AlphaFoldDB" id="A0A1E8AYL3"/>
<sequence>MKENKIILLYQRFIELDYEEELDKVPKLKNRGVLLNFWKKWYEISEKQFEFIIWKSINTVDTLDDLVKITGTLSLALRLLKVLRERNLVEIIENKIRFSQELTSGILYEPTPFPNTGYENKINKKKYAQFKATWDSSLRRAEIINQELSSNKNIFFCGDDDYTSLALKQYKNREIGVGDIDEELIEYFKHANNDIEFYNFDVRNEVMEDLRNKYDAIHCDPIDDGRGLDLWLNRANELLKGQKGDLIFLNISVKRLGNRAVYLQNFLTSLGFYLKEIIHDLSSYKVAEEPYIDEELIKKDLEGIGFSKDTFNNLYIQTDMLVFVRLIDKPTLFPQEYYEIRRKI</sequence>
<dbReference type="SUPFAM" id="SSF53335">
    <property type="entry name" value="S-adenosyl-L-methionine-dependent methyltransferases"/>
    <property type="match status" value="1"/>
</dbReference>
<dbReference type="InterPro" id="IPR029063">
    <property type="entry name" value="SAM-dependent_MTases_sf"/>
</dbReference>
<dbReference type="RefSeq" id="WP_070146078.1">
    <property type="nucleotide sequence ID" value="NZ_LXLT01000101.1"/>
</dbReference>
<dbReference type="InterPro" id="IPR002723">
    <property type="entry name" value="BpsA_C"/>
</dbReference>
<organism evidence="2 3">
    <name type="scientific">Bacillus mycoides</name>
    <dbReference type="NCBI Taxonomy" id="1405"/>
    <lineage>
        <taxon>Bacteria</taxon>
        <taxon>Bacillati</taxon>
        <taxon>Bacillota</taxon>
        <taxon>Bacilli</taxon>
        <taxon>Bacillales</taxon>
        <taxon>Bacillaceae</taxon>
        <taxon>Bacillus</taxon>
        <taxon>Bacillus cereus group</taxon>
    </lineage>
</organism>
<accession>A0A1E8AYL3</accession>
<proteinExistence type="predicted"/>
<dbReference type="Proteomes" id="UP000175706">
    <property type="component" value="Unassembled WGS sequence"/>
</dbReference>
<gene>
    <name evidence="2" type="ORF">BWGOE8_56990</name>
</gene>
<dbReference type="Gene3D" id="3.40.50.150">
    <property type="entry name" value="Vaccinia Virus protein VP39"/>
    <property type="match status" value="1"/>
</dbReference>
<dbReference type="EMBL" id="LXLT01000101">
    <property type="protein sequence ID" value="OFD70286.1"/>
    <property type="molecule type" value="Genomic_DNA"/>
</dbReference>
<reference evidence="2 3" key="1">
    <citation type="submission" date="2016-05" db="EMBL/GenBank/DDBJ databases">
        <title>Bacillus thuringiensis and Bacillus weihenstephanensis as novel biocontrol agents of wilt causing Verticillium species.</title>
        <authorList>
            <person name="Hollensteiner J."/>
            <person name="Wemheuer F."/>
            <person name="Harting R."/>
            <person name="Kolarzyk A."/>
            <person name="Diaz-Valerio S."/>
            <person name="Poehlein A."/>
            <person name="Brzuszkiewicz E."/>
            <person name="Nesemann K."/>
            <person name="Braus-Stromeyer S."/>
            <person name="Braus G."/>
            <person name="Daniel R."/>
            <person name="Liesegang H."/>
        </authorList>
    </citation>
    <scope>NUCLEOTIDE SEQUENCE [LARGE SCALE GENOMIC DNA]</scope>
    <source>
        <strain evidence="2 3">GOE8</strain>
    </source>
</reference>